<evidence type="ECO:0000313" key="1">
    <source>
        <dbReference type="EMBL" id="DAD37327.1"/>
    </source>
</evidence>
<protein>
    <submittedName>
        <fullName evidence="1">Uncharacterized protein</fullName>
    </submittedName>
</protein>
<name>A0A822YXQ7_NELNU</name>
<dbReference type="AlphaFoldDB" id="A0A822YXQ7"/>
<dbReference type="Proteomes" id="UP000607653">
    <property type="component" value="Unassembled WGS sequence"/>
</dbReference>
<accession>A0A822YXQ7</accession>
<sequence length="63" mass="7400">MGQRWMFYQPCLSNKRNTCFGQYPHWCHLGNQFVKVTASDTLSLSRFSNSILGQKIFEILRLT</sequence>
<comment type="caution">
    <text evidence="1">The sequence shown here is derived from an EMBL/GenBank/DDBJ whole genome shotgun (WGS) entry which is preliminary data.</text>
</comment>
<proteinExistence type="predicted"/>
<organism evidence="1 2">
    <name type="scientific">Nelumbo nucifera</name>
    <name type="common">Sacred lotus</name>
    <dbReference type="NCBI Taxonomy" id="4432"/>
    <lineage>
        <taxon>Eukaryota</taxon>
        <taxon>Viridiplantae</taxon>
        <taxon>Streptophyta</taxon>
        <taxon>Embryophyta</taxon>
        <taxon>Tracheophyta</taxon>
        <taxon>Spermatophyta</taxon>
        <taxon>Magnoliopsida</taxon>
        <taxon>Proteales</taxon>
        <taxon>Nelumbonaceae</taxon>
        <taxon>Nelumbo</taxon>
    </lineage>
</organism>
<evidence type="ECO:0000313" key="2">
    <source>
        <dbReference type="Proteomes" id="UP000607653"/>
    </source>
</evidence>
<gene>
    <name evidence="1" type="ORF">HUJ06_007968</name>
</gene>
<keyword evidence="2" id="KW-1185">Reference proteome</keyword>
<reference evidence="1 2" key="1">
    <citation type="journal article" date="2020" name="Mol. Biol. Evol.">
        <title>Distinct Expression and Methylation Patterns for Genes with Different Fates following a Single Whole-Genome Duplication in Flowering Plants.</title>
        <authorList>
            <person name="Shi T."/>
            <person name="Rahmani R.S."/>
            <person name="Gugger P.F."/>
            <person name="Wang M."/>
            <person name="Li H."/>
            <person name="Zhang Y."/>
            <person name="Li Z."/>
            <person name="Wang Q."/>
            <person name="Van de Peer Y."/>
            <person name="Marchal K."/>
            <person name="Chen J."/>
        </authorList>
    </citation>
    <scope>NUCLEOTIDE SEQUENCE [LARGE SCALE GENOMIC DNA]</scope>
    <source>
        <tissue evidence="1">Leaf</tissue>
    </source>
</reference>
<dbReference type="EMBL" id="DUZY01000004">
    <property type="protein sequence ID" value="DAD37327.1"/>
    <property type="molecule type" value="Genomic_DNA"/>
</dbReference>